<comment type="caution">
    <text evidence="3">The sequence shown here is derived from an EMBL/GenBank/DDBJ whole genome shotgun (WGS) entry which is preliminary data.</text>
</comment>
<dbReference type="InterPro" id="IPR037465">
    <property type="entry name" value="YlxR"/>
</dbReference>
<dbReference type="PANTHER" id="PTHR34215">
    <property type="entry name" value="BLL0784 PROTEIN"/>
    <property type="match status" value="1"/>
</dbReference>
<sequence length="121" mass="13308">MGRTGRESHTRRHVVRTCVGCRLRTAKSDLLRVVLARDEATAWLVADVSGHAPGRGAHLHPTRECLGLAERRRAFTRALRARTPIDLTDLRRYVEEQDPGGTDQGTGDTTLVRNAPKTGSA</sequence>
<evidence type="ECO:0000256" key="1">
    <source>
        <dbReference type="SAM" id="MobiDB-lite"/>
    </source>
</evidence>
<dbReference type="Gene3D" id="3.30.1230.10">
    <property type="entry name" value="YlxR-like"/>
    <property type="match status" value="1"/>
</dbReference>
<gene>
    <name evidence="3" type="ORF">HEB94_008089</name>
</gene>
<dbReference type="SUPFAM" id="SSF64376">
    <property type="entry name" value="YlxR-like"/>
    <property type="match status" value="1"/>
</dbReference>
<dbReference type="PANTHER" id="PTHR34215:SF1">
    <property type="entry name" value="YLXR DOMAIN-CONTAINING PROTEIN"/>
    <property type="match status" value="1"/>
</dbReference>
<accession>A0A927N238</accession>
<evidence type="ECO:0000259" key="2">
    <source>
        <dbReference type="Pfam" id="PF04296"/>
    </source>
</evidence>
<dbReference type="Pfam" id="PF04296">
    <property type="entry name" value="YlxR"/>
    <property type="match status" value="1"/>
</dbReference>
<proteinExistence type="predicted"/>
<organism evidence="3 4">
    <name type="scientific">Actinopolymorpha pittospori</name>
    <dbReference type="NCBI Taxonomy" id="648752"/>
    <lineage>
        <taxon>Bacteria</taxon>
        <taxon>Bacillati</taxon>
        <taxon>Actinomycetota</taxon>
        <taxon>Actinomycetes</taxon>
        <taxon>Propionibacteriales</taxon>
        <taxon>Actinopolymorphaceae</taxon>
        <taxon>Actinopolymorpha</taxon>
    </lineage>
</organism>
<dbReference type="InterPro" id="IPR035931">
    <property type="entry name" value="YlxR-like_sf"/>
</dbReference>
<dbReference type="InterPro" id="IPR007393">
    <property type="entry name" value="YlxR_dom"/>
</dbReference>
<evidence type="ECO:0000313" key="4">
    <source>
        <dbReference type="Proteomes" id="UP000638648"/>
    </source>
</evidence>
<keyword evidence="4" id="KW-1185">Reference proteome</keyword>
<dbReference type="Proteomes" id="UP000638648">
    <property type="component" value="Unassembled WGS sequence"/>
</dbReference>
<feature type="domain" description="YlxR" evidence="2">
    <location>
        <begin position="16"/>
        <end position="89"/>
    </location>
</feature>
<dbReference type="EMBL" id="JADBEM010000001">
    <property type="protein sequence ID" value="MBE1611241.1"/>
    <property type="molecule type" value="Genomic_DNA"/>
</dbReference>
<reference evidence="3" key="1">
    <citation type="submission" date="2020-10" db="EMBL/GenBank/DDBJ databases">
        <title>Sequencing the genomes of 1000 actinobacteria strains.</title>
        <authorList>
            <person name="Klenk H.-P."/>
        </authorList>
    </citation>
    <scope>NUCLEOTIDE SEQUENCE</scope>
    <source>
        <strain evidence="3">DSM 45354</strain>
    </source>
</reference>
<dbReference type="AlphaFoldDB" id="A0A927N238"/>
<protein>
    <submittedName>
        <fullName evidence="3">RNA-binding protein YlxR (DUF448 family)</fullName>
    </submittedName>
</protein>
<name>A0A927N238_9ACTN</name>
<feature type="compositionally biased region" description="Low complexity" evidence="1">
    <location>
        <begin position="99"/>
        <end position="110"/>
    </location>
</feature>
<feature type="region of interest" description="Disordered" evidence="1">
    <location>
        <begin position="93"/>
        <end position="121"/>
    </location>
</feature>
<evidence type="ECO:0000313" key="3">
    <source>
        <dbReference type="EMBL" id="MBE1611241.1"/>
    </source>
</evidence>